<dbReference type="AlphaFoldDB" id="A0A0D6EN06"/>
<dbReference type="OrthoDB" id="283883at2759"/>
<evidence type="ECO:0000256" key="2">
    <source>
        <dbReference type="SAM" id="MobiDB-lite"/>
    </source>
</evidence>
<proteinExistence type="inferred from homology"/>
<comment type="similarity">
    <text evidence="1">Belongs to the SNF8 family.</text>
</comment>
<dbReference type="InterPro" id="IPR036388">
    <property type="entry name" value="WH-like_DNA-bd_sf"/>
</dbReference>
<dbReference type="Gene3D" id="6.10.140.180">
    <property type="match status" value="1"/>
</dbReference>
<gene>
    <name evidence="3" type="primary">SPOSA6832_03115</name>
</gene>
<evidence type="ECO:0000313" key="4">
    <source>
        <dbReference type="Proteomes" id="UP000243876"/>
    </source>
</evidence>
<organism evidence="3 4">
    <name type="scientific">Sporidiobolus salmonicolor</name>
    <name type="common">Yeast-like fungus</name>
    <name type="synonym">Sporobolomyces salmonicolor</name>
    <dbReference type="NCBI Taxonomy" id="5005"/>
    <lineage>
        <taxon>Eukaryota</taxon>
        <taxon>Fungi</taxon>
        <taxon>Dikarya</taxon>
        <taxon>Basidiomycota</taxon>
        <taxon>Pucciniomycotina</taxon>
        <taxon>Microbotryomycetes</taxon>
        <taxon>Sporidiobolales</taxon>
        <taxon>Sporidiobolaceae</taxon>
        <taxon>Sporobolomyces</taxon>
    </lineage>
</organism>
<feature type="region of interest" description="Disordered" evidence="2">
    <location>
        <begin position="139"/>
        <end position="173"/>
    </location>
</feature>
<dbReference type="Gene3D" id="1.10.10.10">
    <property type="entry name" value="Winged helix-like DNA-binding domain superfamily/Winged helix DNA-binding domain"/>
    <property type="match status" value="2"/>
</dbReference>
<dbReference type="Pfam" id="PF04157">
    <property type="entry name" value="EAP30"/>
    <property type="match status" value="1"/>
</dbReference>
<evidence type="ECO:0000313" key="3">
    <source>
        <dbReference type="EMBL" id="CEQ41412.1"/>
    </source>
</evidence>
<sequence>MARRAAGYSSLQRHLDSAHSYSTLSSSLAAQQTATLSSQLATFQAALSAFSSHHRAKILSSPTFRTHFSQLCAELGVDPLGGGAKGLWDKIGVGDWYYALGVQVVDVCLKARERGGGLVALDEVLREVRKLRGGAAAKTTTATTASLRRGSAAARASSSSSSSSSSSTPSTMAADITEADIQRAIEALDPLGAGYALVQVGGKKVVRCSPGGLDRDSLVVVEAASSTGRGAVTRDELLAFTARDGTAPPWEMDRVERALEKALMDDGTIWIDEQAEAQNGRGSREYWAPGLFVME</sequence>
<name>A0A0D6EN06_SPOSA</name>
<reference evidence="4" key="1">
    <citation type="submission" date="2015-02" db="EMBL/GenBank/DDBJ databases">
        <authorList>
            <person name="Gon?alves P."/>
        </authorList>
    </citation>
    <scope>NUCLEOTIDE SEQUENCE [LARGE SCALE GENOMIC DNA]</scope>
</reference>
<dbReference type="InterPro" id="IPR036390">
    <property type="entry name" value="WH_DNA-bd_sf"/>
</dbReference>
<keyword evidence="4" id="KW-1185">Reference proteome</keyword>
<dbReference type="InterPro" id="IPR040608">
    <property type="entry name" value="Snf8/Vps36"/>
</dbReference>
<feature type="non-terminal residue" evidence="3">
    <location>
        <position position="1"/>
    </location>
</feature>
<dbReference type="PANTHER" id="PTHR12806">
    <property type="entry name" value="EAP30 SUBUNIT OF ELL COMPLEX"/>
    <property type="match status" value="1"/>
</dbReference>
<dbReference type="GO" id="GO:0000814">
    <property type="term" value="C:ESCRT II complex"/>
    <property type="evidence" value="ECO:0007669"/>
    <property type="project" value="InterPro"/>
</dbReference>
<accession>A0A0D6EN06</accession>
<protein>
    <submittedName>
        <fullName evidence="3">SPOSA6832_03115-mRNA-1:cds</fullName>
    </submittedName>
</protein>
<dbReference type="SUPFAM" id="SSF46785">
    <property type="entry name" value="Winged helix' DNA-binding domain"/>
    <property type="match status" value="1"/>
</dbReference>
<dbReference type="InterPro" id="IPR016689">
    <property type="entry name" value="ESCRT-2_cplx_Snf8"/>
</dbReference>
<dbReference type="GO" id="GO:0043328">
    <property type="term" value="P:protein transport to vacuole involved in ubiquitin-dependent protein catabolic process via the multivesicular body sorting pathway"/>
    <property type="evidence" value="ECO:0007669"/>
    <property type="project" value="TreeGrafter"/>
</dbReference>
<dbReference type="EMBL" id="CENE01000014">
    <property type="protein sequence ID" value="CEQ41412.1"/>
    <property type="molecule type" value="Genomic_DNA"/>
</dbReference>
<dbReference type="Proteomes" id="UP000243876">
    <property type="component" value="Unassembled WGS sequence"/>
</dbReference>
<dbReference type="PANTHER" id="PTHR12806:SF0">
    <property type="entry name" value="VACUOLAR-SORTING PROTEIN SNF8"/>
    <property type="match status" value="1"/>
</dbReference>
<evidence type="ECO:0000256" key="1">
    <source>
        <dbReference type="ARBA" id="ARBA00009834"/>
    </source>
</evidence>